<proteinExistence type="predicted"/>
<accession>A0AAJ6AKM9</accession>
<dbReference type="Proteomes" id="UP001224674">
    <property type="component" value="Chromosome"/>
</dbReference>
<dbReference type="GO" id="GO:0005524">
    <property type="term" value="F:ATP binding"/>
    <property type="evidence" value="ECO:0007669"/>
    <property type="project" value="UniProtKB-KW"/>
</dbReference>
<name>A0AAJ6AKM9_9MICC</name>
<gene>
    <name evidence="4" type="ORF">QDX21_04130</name>
</gene>
<dbReference type="PANTHER" id="PTHR43272:SF33">
    <property type="entry name" value="AMP-BINDING DOMAIN-CONTAINING PROTEIN-RELATED"/>
    <property type="match status" value="1"/>
</dbReference>
<dbReference type="InterPro" id="IPR042099">
    <property type="entry name" value="ANL_N_sf"/>
</dbReference>
<evidence type="ECO:0000313" key="4">
    <source>
        <dbReference type="EMBL" id="WGH93994.1"/>
    </source>
</evidence>
<dbReference type="CDD" id="cd05907">
    <property type="entry name" value="VL_LC_FACS_like"/>
    <property type="match status" value="1"/>
</dbReference>
<dbReference type="GO" id="GO:0004467">
    <property type="term" value="F:long-chain fatty acid-CoA ligase activity"/>
    <property type="evidence" value="ECO:0007669"/>
    <property type="project" value="TreeGrafter"/>
</dbReference>
<evidence type="ECO:0000256" key="1">
    <source>
        <dbReference type="ARBA" id="ARBA00022741"/>
    </source>
</evidence>
<dbReference type="AlphaFoldDB" id="A0AAJ6AKM9"/>
<dbReference type="EMBL" id="CP122566">
    <property type="protein sequence ID" value="WGH93994.1"/>
    <property type="molecule type" value="Genomic_DNA"/>
</dbReference>
<dbReference type="SUPFAM" id="SSF56801">
    <property type="entry name" value="Acetyl-CoA synthetase-like"/>
    <property type="match status" value="1"/>
</dbReference>
<dbReference type="Pfam" id="PF23562">
    <property type="entry name" value="AMP-binding_C_3"/>
    <property type="match status" value="1"/>
</dbReference>
<sequence>MKEIVTESARTVDRTENITDLLEHQVVADRNRALFARQTSPGEWTDISSATFQAEVKELARALAGIGIAPGDRVGIMSATRYEWTLADFAIWYAGAVTVPIYETSSPSQVAWILEDSGIKAVLAENATHQQVVERAVRQENLDPLVGIWLFDENLDDLRAHSQEGPDAEEMERRRNIATLEDLATVIYTSGTTGKPKGCELTHGNFSELSQQVLSTELGDVVRPGHSTVLFIPLAHVFARFIAVIAVAGGARVGHTANIKQLVPDLQSFKPDFLLAVPRVFEKVYNAAKMKADDSGRGKIFEAGAQTAVDYSTALQDGKVPLGLKLKHALFDKLLYNKIKDAMGGRVTHAVSGGGPLGARLGHFFRGVGVTILEGYGLTETTAPVTVNLPSELRIGSVGRPIPGNAIKIADDGEVLAKGVSVMRGYRNRPDLADSTFTDGWFATGDLGELDEDGYLSITGRKKELIVTAGGKNVSPSQLEDVLRSDVLISQAIVIGDQRPFVAALVTIDEETAPDWLRQQKLDPEMSIKEMSQHPDIIAHVQTLVDKANDTVSRAESIREFRITTEDFTVESGQMTPSLKIKREVVTRDYEDLIEEIYAKPKPKTS</sequence>
<feature type="domain" description="AMP-dependent synthetase/ligase" evidence="3">
    <location>
        <begin position="30"/>
        <end position="426"/>
    </location>
</feature>
<reference evidence="4 5" key="1">
    <citation type="submission" date="2023-03" db="EMBL/GenBank/DDBJ databases">
        <title>Complete genome sequences of several Auritidibacter ignavus strains isolated from ear infections.</title>
        <authorList>
            <person name="Baehr T."/>
            <person name="Baumhoegger A.M."/>
        </authorList>
    </citation>
    <scope>NUCLEOTIDE SEQUENCE [LARGE SCALE GENOMIC DNA]</scope>
    <source>
        <strain evidence="4 5">BABAE-6</strain>
    </source>
</reference>
<keyword evidence="1" id="KW-0547">Nucleotide-binding</keyword>
<dbReference type="InterPro" id="IPR020845">
    <property type="entry name" value="AMP-binding_CS"/>
</dbReference>
<dbReference type="InterPro" id="IPR000873">
    <property type="entry name" value="AMP-dep_synth/lig_dom"/>
</dbReference>
<organism evidence="4 5">
    <name type="scientific">Auritidibacter ignavus</name>
    <dbReference type="NCBI Taxonomy" id="678932"/>
    <lineage>
        <taxon>Bacteria</taxon>
        <taxon>Bacillati</taxon>
        <taxon>Actinomycetota</taxon>
        <taxon>Actinomycetes</taxon>
        <taxon>Micrococcales</taxon>
        <taxon>Micrococcaceae</taxon>
        <taxon>Auritidibacter</taxon>
    </lineage>
</organism>
<dbReference type="Pfam" id="PF00501">
    <property type="entry name" value="AMP-binding"/>
    <property type="match status" value="1"/>
</dbReference>
<dbReference type="PROSITE" id="PS00455">
    <property type="entry name" value="AMP_BINDING"/>
    <property type="match status" value="1"/>
</dbReference>
<dbReference type="GO" id="GO:0016020">
    <property type="term" value="C:membrane"/>
    <property type="evidence" value="ECO:0007669"/>
    <property type="project" value="TreeGrafter"/>
</dbReference>
<protein>
    <submittedName>
        <fullName evidence="4">AMP-dependent synthetase/ligase</fullName>
    </submittedName>
</protein>
<dbReference type="RefSeq" id="WP_279675219.1">
    <property type="nucleotide sequence ID" value="NZ_CP122566.1"/>
</dbReference>
<evidence type="ECO:0000259" key="3">
    <source>
        <dbReference type="Pfam" id="PF00501"/>
    </source>
</evidence>
<evidence type="ECO:0000256" key="2">
    <source>
        <dbReference type="ARBA" id="ARBA00022840"/>
    </source>
</evidence>
<keyword evidence="2" id="KW-0067">ATP-binding</keyword>
<evidence type="ECO:0000313" key="5">
    <source>
        <dbReference type="Proteomes" id="UP001224674"/>
    </source>
</evidence>
<dbReference type="PANTHER" id="PTHR43272">
    <property type="entry name" value="LONG-CHAIN-FATTY-ACID--COA LIGASE"/>
    <property type="match status" value="1"/>
</dbReference>
<dbReference type="Gene3D" id="3.40.50.12780">
    <property type="entry name" value="N-terminal domain of ligase-like"/>
    <property type="match status" value="1"/>
</dbReference>
<keyword evidence="5" id="KW-1185">Reference proteome</keyword>